<protein>
    <recommendedName>
        <fullName evidence="3">C-type lectin domain-containing protein</fullName>
    </recommendedName>
</protein>
<evidence type="ECO:0000256" key="2">
    <source>
        <dbReference type="SAM" id="MobiDB-lite"/>
    </source>
</evidence>
<dbReference type="AlphaFoldDB" id="A0AAD7R8U9"/>
<feature type="region of interest" description="Disordered" evidence="2">
    <location>
        <begin position="1"/>
        <end position="20"/>
    </location>
</feature>
<dbReference type="Gene3D" id="3.10.100.10">
    <property type="entry name" value="Mannose-Binding Protein A, subunit A"/>
    <property type="match status" value="1"/>
</dbReference>
<reference evidence="4" key="1">
    <citation type="journal article" date="2023" name="Science">
        <title>Genome structures resolve the early diversification of teleost fishes.</title>
        <authorList>
            <person name="Parey E."/>
            <person name="Louis A."/>
            <person name="Montfort J."/>
            <person name="Bouchez O."/>
            <person name="Roques C."/>
            <person name="Iampietro C."/>
            <person name="Lluch J."/>
            <person name="Castinel A."/>
            <person name="Donnadieu C."/>
            <person name="Desvignes T."/>
            <person name="Floi Bucao C."/>
            <person name="Jouanno E."/>
            <person name="Wen M."/>
            <person name="Mejri S."/>
            <person name="Dirks R."/>
            <person name="Jansen H."/>
            <person name="Henkel C."/>
            <person name="Chen W.J."/>
            <person name="Zahm M."/>
            <person name="Cabau C."/>
            <person name="Klopp C."/>
            <person name="Thompson A.W."/>
            <person name="Robinson-Rechavi M."/>
            <person name="Braasch I."/>
            <person name="Lecointre G."/>
            <person name="Bobe J."/>
            <person name="Postlethwait J.H."/>
            <person name="Berthelot C."/>
            <person name="Roest Crollius H."/>
            <person name="Guiguen Y."/>
        </authorList>
    </citation>
    <scope>NUCLEOTIDE SEQUENCE</scope>
    <source>
        <strain evidence="4">NC1722</strain>
    </source>
</reference>
<dbReference type="Pfam" id="PF00059">
    <property type="entry name" value="Lectin_C"/>
    <property type="match status" value="1"/>
</dbReference>
<dbReference type="InterPro" id="IPR001304">
    <property type="entry name" value="C-type_lectin-like"/>
</dbReference>
<feature type="domain" description="C-type lectin" evidence="3">
    <location>
        <begin position="85"/>
        <end position="206"/>
    </location>
</feature>
<dbReference type="PROSITE" id="PS00615">
    <property type="entry name" value="C_TYPE_LECTIN_1"/>
    <property type="match status" value="1"/>
</dbReference>
<evidence type="ECO:0000256" key="1">
    <source>
        <dbReference type="ARBA" id="ARBA00023157"/>
    </source>
</evidence>
<proteinExistence type="predicted"/>
<evidence type="ECO:0000313" key="4">
    <source>
        <dbReference type="EMBL" id="KAJ8371875.1"/>
    </source>
</evidence>
<dbReference type="InterPro" id="IPR016187">
    <property type="entry name" value="CTDL_fold"/>
</dbReference>
<dbReference type="EMBL" id="JAINUG010000426">
    <property type="protein sequence ID" value="KAJ8371875.1"/>
    <property type="molecule type" value="Genomic_DNA"/>
</dbReference>
<dbReference type="InterPro" id="IPR018378">
    <property type="entry name" value="C-type_lectin_CS"/>
</dbReference>
<dbReference type="InterPro" id="IPR016186">
    <property type="entry name" value="C-type_lectin-like/link_sf"/>
</dbReference>
<sequence>MSHLERAERENKSQRAGQVSQETSMGAVSLLVFLSIWAAVSSGEAGSGGGAGEGDPVFSVRVKEYCSTFFPQTCDIKNYTDWYRVGSYCLKYFNTPLNFSDAEFSCRTKAPGGHLVSVHDKQANTQLLCIVMKYNASHPRIWMGGMELFQSNKFIWMDGSGWNFDFWVPGQPDNTGNKEDCVEMNWSNTGKWNDDRCHLQKSFVCSFKNRV</sequence>
<dbReference type="PROSITE" id="PS50041">
    <property type="entry name" value="C_TYPE_LECTIN_2"/>
    <property type="match status" value="1"/>
</dbReference>
<accession>A0AAD7R8U9</accession>
<dbReference type="InterPro" id="IPR050111">
    <property type="entry name" value="C-type_lectin/snaclec_domain"/>
</dbReference>
<evidence type="ECO:0000259" key="3">
    <source>
        <dbReference type="PROSITE" id="PS50041"/>
    </source>
</evidence>
<dbReference type="SUPFAM" id="SSF56436">
    <property type="entry name" value="C-type lectin-like"/>
    <property type="match status" value="1"/>
</dbReference>
<organism evidence="4 5">
    <name type="scientific">Aldrovandia affinis</name>
    <dbReference type="NCBI Taxonomy" id="143900"/>
    <lineage>
        <taxon>Eukaryota</taxon>
        <taxon>Metazoa</taxon>
        <taxon>Chordata</taxon>
        <taxon>Craniata</taxon>
        <taxon>Vertebrata</taxon>
        <taxon>Euteleostomi</taxon>
        <taxon>Actinopterygii</taxon>
        <taxon>Neopterygii</taxon>
        <taxon>Teleostei</taxon>
        <taxon>Notacanthiformes</taxon>
        <taxon>Halosauridae</taxon>
        <taxon>Aldrovandia</taxon>
    </lineage>
</organism>
<evidence type="ECO:0000313" key="5">
    <source>
        <dbReference type="Proteomes" id="UP001221898"/>
    </source>
</evidence>
<dbReference type="Proteomes" id="UP001221898">
    <property type="component" value="Unassembled WGS sequence"/>
</dbReference>
<dbReference type="PANTHER" id="PTHR22803">
    <property type="entry name" value="MANNOSE, PHOSPHOLIPASE, LECTIN RECEPTOR RELATED"/>
    <property type="match status" value="1"/>
</dbReference>
<keyword evidence="5" id="KW-1185">Reference proteome</keyword>
<keyword evidence="1" id="KW-1015">Disulfide bond</keyword>
<comment type="caution">
    <text evidence="4">The sequence shown here is derived from an EMBL/GenBank/DDBJ whole genome shotgun (WGS) entry which is preliminary data.</text>
</comment>
<dbReference type="SMART" id="SM00034">
    <property type="entry name" value="CLECT"/>
    <property type="match status" value="1"/>
</dbReference>
<name>A0AAD7R8U9_9TELE</name>
<gene>
    <name evidence="4" type="ORF">AAFF_G00299130</name>
</gene>
<feature type="compositionally biased region" description="Basic and acidic residues" evidence="2">
    <location>
        <begin position="1"/>
        <end position="13"/>
    </location>
</feature>